<sequence length="117" mass="13334">ELLAIPTNQRARHDLVAIGEEIELEKDRLLNCFLEFGEELCQKFRKAGYWADFIDPCSGLPMITKSCNKVYSEVDGMECLLNYRSYNAGFCKVLTHPRWGSAGYPATIFDHAPRDTI</sequence>
<dbReference type="PANTHER" id="PTHR13192:SF3">
    <property type="entry name" value="COBALAMIN TRAFFICKING PROTEIN CBLD"/>
    <property type="match status" value="1"/>
</dbReference>
<dbReference type="AlphaFoldDB" id="A0A1E7FUI0"/>
<protein>
    <recommendedName>
        <fullName evidence="3">Methylmalonic aciduria and homocystinuria type D protein</fullName>
    </recommendedName>
</protein>
<dbReference type="Proteomes" id="UP000095751">
    <property type="component" value="Unassembled WGS sequence"/>
</dbReference>
<dbReference type="OrthoDB" id="10263782at2759"/>
<dbReference type="PANTHER" id="PTHR13192">
    <property type="entry name" value="MY011 PROTEIN"/>
    <property type="match status" value="1"/>
</dbReference>
<evidence type="ECO:0000313" key="1">
    <source>
        <dbReference type="EMBL" id="OEU21802.1"/>
    </source>
</evidence>
<organism evidence="1 2">
    <name type="scientific">Fragilariopsis cylindrus CCMP1102</name>
    <dbReference type="NCBI Taxonomy" id="635003"/>
    <lineage>
        <taxon>Eukaryota</taxon>
        <taxon>Sar</taxon>
        <taxon>Stramenopiles</taxon>
        <taxon>Ochrophyta</taxon>
        <taxon>Bacillariophyta</taxon>
        <taxon>Bacillariophyceae</taxon>
        <taxon>Bacillariophycidae</taxon>
        <taxon>Bacillariales</taxon>
        <taxon>Bacillariaceae</taxon>
        <taxon>Fragilariopsis</taxon>
    </lineage>
</organism>
<feature type="non-terminal residue" evidence="1">
    <location>
        <position position="117"/>
    </location>
</feature>
<name>A0A1E7FUI0_9STRA</name>
<keyword evidence="2" id="KW-1185">Reference proteome</keyword>
<dbReference type="EMBL" id="KV784353">
    <property type="protein sequence ID" value="OEU21802.1"/>
    <property type="molecule type" value="Genomic_DNA"/>
</dbReference>
<gene>
    <name evidence="1" type="ORF">FRACYDRAFT_163746</name>
</gene>
<proteinExistence type="predicted"/>
<dbReference type="GO" id="GO:0009235">
    <property type="term" value="P:cobalamin metabolic process"/>
    <property type="evidence" value="ECO:0007669"/>
    <property type="project" value="InterPro"/>
</dbReference>
<feature type="non-terminal residue" evidence="1">
    <location>
        <position position="1"/>
    </location>
</feature>
<dbReference type="InterPro" id="IPR019362">
    <property type="entry name" value="MMADHC"/>
</dbReference>
<evidence type="ECO:0008006" key="3">
    <source>
        <dbReference type="Google" id="ProtNLM"/>
    </source>
</evidence>
<reference evidence="1 2" key="1">
    <citation type="submission" date="2016-09" db="EMBL/GenBank/DDBJ databases">
        <title>Extensive genetic diversity and differential bi-allelic expression allows diatom success in the polar Southern Ocean.</title>
        <authorList>
            <consortium name="DOE Joint Genome Institute"/>
            <person name="Mock T."/>
            <person name="Otillar R.P."/>
            <person name="Strauss J."/>
            <person name="Dupont C."/>
            <person name="Frickenhaus S."/>
            <person name="Maumus F."/>
            <person name="Mcmullan M."/>
            <person name="Sanges R."/>
            <person name="Schmutz J."/>
            <person name="Toseland A."/>
            <person name="Valas R."/>
            <person name="Veluchamy A."/>
            <person name="Ward B.J."/>
            <person name="Allen A."/>
            <person name="Barry K."/>
            <person name="Falciatore A."/>
            <person name="Ferrante M."/>
            <person name="Fortunato A.E."/>
            <person name="Gloeckner G."/>
            <person name="Gruber A."/>
            <person name="Hipkin R."/>
            <person name="Janech M."/>
            <person name="Kroth P."/>
            <person name="Leese F."/>
            <person name="Lindquist E."/>
            <person name="Lyon B.R."/>
            <person name="Martin J."/>
            <person name="Mayer C."/>
            <person name="Parker M."/>
            <person name="Quesneville H."/>
            <person name="Raymond J."/>
            <person name="Uhlig C."/>
            <person name="Valentin K.U."/>
            <person name="Worden A.Z."/>
            <person name="Armbrust E.V."/>
            <person name="Bowler C."/>
            <person name="Green B."/>
            <person name="Moulton V."/>
            <person name="Van Oosterhout C."/>
            <person name="Grigoriev I."/>
        </authorList>
    </citation>
    <scope>NUCLEOTIDE SEQUENCE [LARGE SCALE GENOMIC DNA]</scope>
    <source>
        <strain evidence="1 2">CCMP1102</strain>
    </source>
</reference>
<dbReference type="Pfam" id="PF10229">
    <property type="entry name" value="MMADHC"/>
    <property type="match status" value="1"/>
</dbReference>
<dbReference type="InParanoid" id="A0A1E7FUI0"/>
<evidence type="ECO:0000313" key="2">
    <source>
        <dbReference type="Proteomes" id="UP000095751"/>
    </source>
</evidence>
<dbReference type="KEGG" id="fcy:FRACYDRAFT_163746"/>
<accession>A0A1E7FUI0</accession>